<feature type="compositionally biased region" description="Polar residues" evidence="2">
    <location>
        <begin position="1"/>
        <end position="12"/>
    </location>
</feature>
<evidence type="ECO:0000256" key="2">
    <source>
        <dbReference type="SAM" id="MobiDB-lite"/>
    </source>
</evidence>
<accession>A0AAE0FLD1</accession>
<gene>
    <name evidence="3" type="ORF">CYMTET_29271</name>
</gene>
<dbReference type="AlphaFoldDB" id="A0AAE0FLD1"/>
<evidence type="ECO:0000313" key="4">
    <source>
        <dbReference type="Proteomes" id="UP001190700"/>
    </source>
</evidence>
<proteinExistence type="predicted"/>
<reference evidence="3 4" key="1">
    <citation type="journal article" date="2015" name="Genome Biol. Evol.">
        <title>Comparative Genomics of a Bacterivorous Green Alga Reveals Evolutionary Causalities and Consequences of Phago-Mixotrophic Mode of Nutrition.</title>
        <authorList>
            <person name="Burns J.A."/>
            <person name="Paasch A."/>
            <person name="Narechania A."/>
            <person name="Kim E."/>
        </authorList>
    </citation>
    <scope>NUCLEOTIDE SEQUENCE [LARGE SCALE GENOMIC DNA]</scope>
    <source>
        <strain evidence="3 4">PLY_AMNH</strain>
    </source>
</reference>
<sequence length="520" mass="55262">MDAKTSLSNSSRRAGHKTSARSLSQPGKPRTRANAGASSGDVLTGKYSDDLQGSFTISEPPAPTSLGDGLPVAFLLGKCPIGRQLATRLIKGGCRVVLYTGASSFAAPLHHVGPPILQARTPRHAVELAVRLSSSSKKMPEILPPGGRPGFDACQAANGSFSLDSNRGLFSTPAAGGRPQNPLIVVAALPGDSAMKDAVDRLFDHHAPSALNVDADLRLLEGAMLFSCGSISEAAAASIASRCRRRHLHPAVDIGQAEDGPLNAHTDPWLRSSTPLKRTRVERAEGGNSGEGVAGGSARAYVACDPPDAVYMCEPLLRMMGLEHHWLGADACLAASLRLARMTYEAQSQMSRLETELKSESAKQAEAHQAAEVAGMQLERAEEHAMKLKLEARKVQEEAQEETQRLEEELRTSKQRIQETEMKAVKLSEEKMAIIASAISPAELDMQLAQTNEAAAQRYMDLESTLHHERKRGDAAAREVESLSSVCANAKAQSRSVAAAQAPAVALFSVAAVAWAVPAL</sequence>
<evidence type="ECO:0000313" key="3">
    <source>
        <dbReference type="EMBL" id="KAK3261849.1"/>
    </source>
</evidence>
<dbReference type="EMBL" id="LGRX02016614">
    <property type="protein sequence ID" value="KAK3261849.1"/>
    <property type="molecule type" value="Genomic_DNA"/>
</dbReference>
<keyword evidence="1" id="KW-0175">Coiled coil</keyword>
<feature type="coiled-coil region" evidence="1">
    <location>
        <begin position="371"/>
        <end position="430"/>
    </location>
</feature>
<name>A0AAE0FLD1_9CHLO</name>
<evidence type="ECO:0000256" key="1">
    <source>
        <dbReference type="SAM" id="Coils"/>
    </source>
</evidence>
<protein>
    <submittedName>
        <fullName evidence="3">Uncharacterized protein</fullName>
    </submittedName>
</protein>
<comment type="caution">
    <text evidence="3">The sequence shown here is derived from an EMBL/GenBank/DDBJ whole genome shotgun (WGS) entry which is preliminary data.</text>
</comment>
<keyword evidence="4" id="KW-1185">Reference proteome</keyword>
<feature type="region of interest" description="Disordered" evidence="2">
    <location>
        <begin position="1"/>
        <end position="43"/>
    </location>
</feature>
<dbReference type="Proteomes" id="UP001190700">
    <property type="component" value="Unassembled WGS sequence"/>
</dbReference>
<organism evidence="3 4">
    <name type="scientific">Cymbomonas tetramitiformis</name>
    <dbReference type="NCBI Taxonomy" id="36881"/>
    <lineage>
        <taxon>Eukaryota</taxon>
        <taxon>Viridiplantae</taxon>
        <taxon>Chlorophyta</taxon>
        <taxon>Pyramimonadophyceae</taxon>
        <taxon>Pyramimonadales</taxon>
        <taxon>Pyramimonadaceae</taxon>
        <taxon>Cymbomonas</taxon>
    </lineage>
</organism>